<dbReference type="AlphaFoldDB" id="A0A8C0QZC2"/>
<dbReference type="GeneTree" id="ENSGT00950000185617"/>
<organism evidence="1 2">
    <name type="scientific">Canis lupus dingo</name>
    <name type="common">dingo</name>
    <dbReference type="NCBI Taxonomy" id="286419"/>
    <lineage>
        <taxon>Eukaryota</taxon>
        <taxon>Metazoa</taxon>
        <taxon>Chordata</taxon>
        <taxon>Craniata</taxon>
        <taxon>Vertebrata</taxon>
        <taxon>Euteleostomi</taxon>
        <taxon>Mammalia</taxon>
        <taxon>Eutheria</taxon>
        <taxon>Laurasiatheria</taxon>
        <taxon>Carnivora</taxon>
        <taxon>Caniformia</taxon>
        <taxon>Canidae</taxon>
        <taxon>Canis</taxon>
    </lineage>
</organism>
<dbReference type="Ensembl" id="ENSCAFT00020016403.1">
    <property type="protein sequence ID" value="ENSCAFP00020014109.1"/>
    <property type="gene ID" value="ENSCAFG00020011404.1"/>
</dbReference>
<reference evidence="1" key="1">
    <citation type="submission" date="2025-08" db="UniProtKB">
        <authorList>
            <consortium name="Ensembl"/>
        </authorList>
    </citation>
    <scope>IDENTIFICATION</scope>
</reference>
<accession>A0A8C0QZC2</accession>
<sequence length="59" mass="6448">SFGYRAVLQPSKECNPSQTVAIWGRPGESDGVVRLLQIITHSPLENRAVKYSPSGHSIL</sequence>
<protein>
    <submittedName>
        <fullName evidence="1">Uncharacterized protein</fullName>
    </submittedName>
</protein>
<evidence type="ECO:0000313" key="1">
    <source>
        <dbReference type="Ensembl" id="ENSCAFP00020014109.1"/>
    </source>
</evidence>
<dbReference type="Proteomes" id="UP000694391">
    <property type="component" value="Unplaced"/>
</dbReference>
<evidence type="ECO:0000313" key="2">
    <source>
        <dbReference type="Proteomes" id="UP000694391"/>
    </source>
</evidence>
<name>A0A8C0QZC2_CANLU</name>
<reference evidence="1" key="2">
    <citation type="submission" date="2025-09" db="UniProtKB">
        <authorList>
            <consortium name="Ensembl"/>
        </authorList>
    </citation>
    <scope>IDENTIFICATION</scope>
</reference>
<proteinExistence type="predicted"/>
<keyword evidence="2" id="KW-1185">Reference proteome</keyword>